<evidence type="ECO:0000313" key="3">
    <source>
        <dbReference type="Proteomes" id="UP000799118"/>
    </source>
</evidence>
<reference evidence="2" key="1">
    <citation type="journal article" date="2019" name="Environ. Microbiol.">
        <title>Fungal ecological strategies reflected in gene transcription - a case study of two litter decomposers.</title>
        <authorList>
            <person name="Barbi F."/>
            <person name="Kohler A."/>
            <person name="Barry K."/>
            <person name="Baskaran P."/>
            <person name="Daum C."/>
            <person name="Fauchery L."/>
            <person name="Ihrmark K."/>
            <person name="Kuo A."/>
            <person name="LaButti K."/>
            <person name="Lipzen A."/>
            <person name="Morin E."/>
            <person name="Grigoriev I.V."/>
            <person name="Henrissat B."/>
            <person name="Lindahl B."/>
            <person name="Martin F."/>
        </authorList>
    </citation>
    <scope>NUCLEOTIDE SEQUENCE</scope>
    <source>
        <strain evidence="2">JB14</strain>
    </source>
</reference>
<sequence>MRQQEDDLVLDLENEAYLQQLALLATLFYVCICHSLVSTHLGNDFGQLRDDRSLITTMEFPCS</sequence>
<keyword evidence="1" id="KW-1133">Transmembrane helix</keyword>
<accession>A0A6A4GAI5</accession>
<evidence type="ECO:0000313" key="2">
    <source>
        <dbReference type="EMBL" id="KAE9382496.1"/>
    </source>
</evidence>
<keyword evidence="1" id="KW-0812">Transmembrane</keyword>
<name>A0A6A4GAI5_9AGAR</name>
<feature type="transmembrane region" description="Helical" evidence="1">
    <location>
        <begin position="20"/>
        <end position="42"/>
    </location>
</feature>
<gene>
    <name evidence="2" type="ORF">BT96DRAFT_264032</name>
</gene>
<keyword evidence="1" id="KW-0472">Membrane</keyword>
<dbReference type="AlphaFoldDB" id="A0A6A4GAI5"/>
<proteinExistence type="predicted"/>
<dbReference type="Proteomes" id="UP000799118">
    <property type="component" value="Unassembled WGS sequence"/>
</dbReference>
<protein>
    <submittedName>
        <fullName evidence="2">Uncharacterized protein</fullName>
    </submittedName>
</protein>
<dbReference type="EMBL" id="ML771460">
    <property type="protein sequence ID" value="KAE9382496.1"/>
    <property type="molecule type" value="Genomic_DNA"/>
</dbReference>
<evidence type="ECO:0000256" key="1">
    <source>
        <dbReference type="SAM" id="Phobius"/>
    </source>
</evidence>
<organism evidence="2 3">
    <name type="scientific">Gymnopus androsaceus JB14</name>
    <dbReference type="NCBI Taxonomy" id="1447944"/>
    <lineage>
        <taxon>Eukaryota</taxon>
        <taxon>Fungi</taxon>
        <taxon>Dikarya</taxon>
        <taxon>Basidiomycota</taxon>
        <taxon>Agaricomycotina</taxon>
        <taxon>Agaricomycetes</taxon>
        <taxon>Agaricomycetidae</taxon>
        <taxon>Agaricales</taxon>
        <taxon>Marasmiineae</taxon>
        <taxon>Omphalotaceae</taxon>
        <taxon>Gymnopus</taxon>
    </lineage>
</organism>
<keyword evidence="3" id="KW-1185">Reference proteome</keyword>